<dbReference type="AlphaFoldDB" id="A0A1J4JP86"/>
<feature type="region of interest" description="Disordered" evidence="4">
    <location>
        <begin position="904"/>
        <end position="944"/>
    </location>
</feature>
<dbReference type="PANTHER" id="PTHR24198:SF165">
    <property type="entry name" value="ANKYRIN REPEAT-CONTAINING PROTEIN-RELATED"/>
    <property type="match status" value="1"/>
</dbReference>
<dbReference type="PROSITE" id="PS50088">
    <property type="entry name" value="ANK_REPEAT"/>
    <property type="match status" value="2"/>
</dbReference>
<dbReference type="InterPro" id="IPR036770">
    <property type="entry name" value="Ankyrin_rpt-contain_sf"/>
</dbReference>
<keyword evidence="1" id="KW-0677">Repeat</keyword>
<dbReference type="Gene3D" id="1.25.40.20">
    <property type="entry name" value="Ankyrin repeat-containing domain"/>
    <property type="match status" value="2"/>
</dbReference>
<keyword evidence="2 3" id="KW-0040">ANK repeat</keyword>
<sequence length="944" mass="106517">MISPRNRQPVLLKRPMVAPKTNFKFTINGHPYEVEKTTLKRILKNNSAIDLDSNSNVEINLDGLPKDIDHADVRSLLNGQITLNSDNLQTFATLMKIENLSTVISNDSKFVTLEQVSNIDLNQNLEPFDSETIVRYIFNMIVSDHESAEKYFEKFYNLIETRSDFNQTLKRFITNALKNAIENGNEVKTFNEICFTFRTLFEKGILTEADLNLNLGNRLLPPQFHDLVQETNRTPYRLFKAAIESLSANNFKLHKEYLKAGVNPDVVYNILRKDDIEKFKQVTSISDFNEEHYMKSVYERCSFVNNDYMCYVDISAFFGSSKIFLYLLEDKKARLTSKTAHYAICGGDKEIIEYCDNHSLSFDGTLTDAIQFHRHDLFKWLVEEKKLPIDNCIDQLITVCFQFSNFKSLLYLIDMPSLKISGMNIIEQCCRWGCTPLLQYFLSKMFIPSVLNGENINVFHLACQNGNPDVCHFLCKQKFVDVNSKVTSVMGAQGWAGIHFAASKGNVDALRVLVDCPDVDVDARTQKNQSALHFACERSLPESVQILLSSSKIDITCKIMNTDMGPLHIACQKGNYEIVKMLMDVIIKEGLQTEVNSLSQGNMTPLHLACIQGNSDIVKCLCQVECIDLNMKNFENFTPIQLACINHHTECVKILLEQKGIDLNCSVKFDFSSEKKKMASIEEESSKNRNNSLVKLSLTNRSNSDFSIHNNKSPEAISLIETRLNSVSTVHLIQEEDELTITFYEAMINNFEIFKMLVENDSLDINKQQPGSGISVLHLCCQQGQTEFVKLLLERKDLDINLMAAQSMTALHFAARAGHADIVKLLISNPNILLNPKTAIGLKTPLHLACEKGMGKVVEVLCETTGIDFTAKTASGKTPIQLAGQNGYSDIFALLTKHNMSNFRMGSPTNSNQKPTFGFVPPNRQTLSPRPAPKIGFGPRSLIK</sequence>
<evidence type="ECO:0000256" key="1">
    <source>
        <dbReference type="ARBA" id="ARBA00022737"/>
    </source>
</evidence>
<keyword evidence="7" id="KW-1185">Reference proteome</keyword>
<dbReference type="Pfam" id="PF11929">
    <property type="entry name" value="DUF3447"/>
    <property type="match status" value="1"/>
</dbReference>
<dbReference type="Proteomes" id="UP000179807">
    <property type="component" value="Unassembled WGS sequence"/>
</dbReference>
<dbReference type="GeneID" id="94828662"/>
<dbReference type="SUPFAM" id="SSF48403">
    <property type="entry name" value="Ankyrin repeat"/>
    <property type="match status" value="4"/>
</dbReference>
<evidence type="ECO:0000256" key="3">
    <source>
        <dbReference type="PROSITE-ProRule" id="PRU00023"/>
    </source>
</evidence>
<reference evidence="6" key="1">
    <citation type="submission" date="2016-10" db="EMBL/GenBank/DDBJ databases">
        <authorList>
            <person name="Benchimol M."/>
            <person name="Almeida L.G."/>
            <person name="Vasconcelos A.T."/>
            <person name="Perreira-Neves A."/>
            <person name="Rosa I.A."/>
            <person name="Tasca T."/>
            <person name="Bogo M.R."/>
            <person name="de Souza W."/>
        </authorList>
    </citation>
    <scope>NUCLEOTIDE SEQUENCE [LARGE SCALE GENOMIC DNA]</scope>
    <source>
        <strain evidence="6">K</strain>
    </source>
</reference>
<dbReference type="SMART" id="SM00248">
    <property type="entry name" value="ANK"/>
    <property type="match status" value="12"/>
</dbReference>
<evidence type="ECO:0000256" key="2">
    <source>
        <dbReference type="ARBA" id="ARBA00023043"/>
    </source>
</evidence>
<dbReference type="EMBL" id="MLAK01000949">
    <property type="protein sequence ID" value="OHT00554.1"/>
    <property type="molecule type" value="Genomic_DNA"/>
</dbReference>
<dbReference type="RefSeq" id="XP_068353690.1">
    <property type="nucleotide sequence ID" value="XM_068493958.1"/>
</dbReference>
<name>A0A1J4JP86_9EUKA</name>
<dbReference type="PANTHER" id="PTHR24198">
    <property type="entry name" value="ANKYRIN REPEAT AND PROTEIN KINASE DOMAIN-CONTAINING PROTEIN"/>
    <property type="match status" value="1"/>
</dbReference>
<feature type="domain" description="DUF3447" evidence="5">
    <location>
        <begin position="334"/>
        <end position="411"/>
    </location>
</feature>
<evidence type="ECO:0000256" key="4">
    <source>
        <dbReference type="SAM" id="MobiDB-lite"/>
    </source>
</evidence>
<dbReference type="VEuPathDB" id="TrichDB:TRFO_07871"/>
<organism evidence="6 7">
    <name type="scientific">Tritrichomonas foetus</name>
    <dbReference type="NCBI Taxonomy" id="1144522"/>
    <lineage>
        <taxon>Eukaryota</taxon>
        <taxon>Metamonada</taxon>
        <taxon>Parabasalia</taxon>
        <taxon>Tritrichomonadida</taxon>
        <taxon>Tritrichomonadidae</taxon>
        <taxon>Tritrichomonas</taxon>
    </lineage>
</organism>
<dbReference type="PROSITE" id="PS50297">
    <property type="entry name" value="ANK_REP_REGION"/>
    <property type="match status" value="2"/>
</dbReference>
<proteinExistence type="predicted"/>
<evidence type="ECO:0000313" key="6">
    <source>
        <dbReference type="EMBL" id="OHT00554.1"/>
    </source>
</evidence>
<dbReference type="Pfam" id="PF12796">
    <property type="entry name" value="Ank_2"/>
    <property type="match status" value="4"/>
</dbReference>
<feature type="repeat" description="ANK" evidence="3">
    <location>
        <begin position="562"/>
        <end position="584"/>
    </location>
</feature>
<feature type="compositionally biased region" description="Polar residues" evidence="4">
    <location>
        <begin position="904"/>
        <end position="915"/>
    </location>
</feature>
<accession>A0A1J4JP86</accession>
<dbReference type="OrthoDB" id="5314041at2759"/>
<feature type="repeat" description="ANK" evidence="3">
    <location>
        <begin position="806"/>
        <end position="829"/>
    </location>
</feature>
<evidence type="ECO:0000259" key="5">
    <source>
        <dbReference type="Pfam" id="PF11929"/>
    </source>
</evidence>
<comment type="caution">
    <text evidence="6">The sequence shown here is derived from an EMBL/GenBank/DDBJ whole genome shotgun (WGS) entry which is preliminary data.</text>
</comment>
<protein>
    <recommendedName>
        <fullName evidence="5">DUF3447 domain-containing protein</fullName>
    </recommendedName>
</protein>
<gene>
    <name evidence="6" type="ORF">TRFO_07871</name>
</gene>
<dbReference type="InterPro" id="IPR002110">
    <property type="entry name" value="Ankyrin_rpt"/>
</dbReference>
<evidence type="ECO:0000313" key="7">
    <source>
        <dbReference type="Proteomes" id="UP000179807"/>
    </source>
</evidence>
<dbReference type="InterPro" id="IPR020683">
    <property type="entry name" value="DUF3447"/>
</dbReference>